<feature type="signal peptide" evidence="8">
    <location>
        <begin position="1"/>
        <end position="22"/>
    </location>
</feature>
<dbReference type="EMBL" id="CM001475">
    <property type="protein sequence ID" value="EIC31594.1"/>
    <property type="molecule type" value="Genomic_DNA"/>
</dbReference>
<dbReference type="Pfam" id="PF03150">
    <property type="entry name" value="CCP_MauG"/>
    <property type="match status" value="1"/>
</dbReference>
<feature type="domain" description="Cytochrome c" evidence="9">
    <location>
        <begin position="210"/>
        <end position="383"/>
    </location>
</feature>
<evidence type="ECO:0000256" key="3">
    <source>
        <dbReference type="ARBA" id="ARBA00022723"/>
    </source>
</evidence>
<dbReference type="PANTHER" id="PTHR30600:SF10">
    <property type="entry name" value="BLL6722 PROTEIN"/>
    <property type="match status" value="1"/>
</dbReference>
<dbReference type="PROSITE" id="PS51007">
    <property type="entry name" value="CYTC"/>
    <property type="match status" value="2"/>
</dbReference>
<dbReference type="Gene3D" id="1.10.760.10">
    <property type="entry name" value="Cytochrome c-like domain"/>
    <property type="match status" value="2"/>
</dbReference>
<sequence length="397" mass="42660">MKLKFYALIAVAGGLAAAPAGAAAPILPGGQNLTPKQQLGQQLFFDTHLSEPPGQACATCHNPATAFTDADKSRPTSKGVIAGLLGNRNTPTAMYSAYAPAFHFDRGEGLYFGGQFLDGRASTLADQAKAPFLNPIEMANPDPGTVVDKVRNAAYAAMFDTVYGAGALNDNGVAYDRIADAIAAFERSPVLNRFSSKYDYYLFGRAAFTAQERRGLTVFEAGNKGNCAACHPNRPVNGTPPLFTDHSYDNIGVPKNPENPFYGLAPQFNPDGAYFVDLGLGGILDAPLEEGKIKVSTLRNVAVTAPYTHNGYFKTLRGVVEFYSTRDLKPRCRNPLTTEAKARAQKCWPAAEVIANVNHGELGSLRLTPREIGDLVAFLKTLTDGYRNGSPWQFKAP</sequence>
<dbReference type="GO" id="GO:0030313">
    <property type="term" value="C:cell envelope"/>
    <property type="evidence" value="ECO:0007669"/>
    <property type="project" value="UniProtKB-SubCell"/>
</dbReference>
<comment type="subcellular location">
    <subcellularLocation>
        <location evidence="1">Cell envelope</location>
    </subcellularLocation>
</comment>
<gene>
    <name evidence="10" type="ORF">Metal_3965</name>
</gene>
<dbReference type="AlphaFoldDB" id="H8GJR5"/>
<keyword evidence="11" id="KW-1185">Reference proteome</keyword>
<evidence type="ECO:0000256" key="8">
    <source>
        <dbReference type="SAM" id="SignalP"/>
    </source>
</evidence>
<evidence type="ECO:0000256" key="5">
    <source>
        <dbReference type="ARBA" id="ARBA00023002"/>
    </source>
</evidence>
<feature type="chain" id="PRO_5003613593" evidence="8">
    <location>
        <begin position="23"/>
        <end position="397"/>
    </location>
</feature>
<dbReference type="HOGENOM" id="CLU_034652_0_1_6"/>
<dbReference type="GO" id="GO:0004130">
    <property type="term" value="F:cytochrome-c peroxidase activity"/>
    <property type="evidence" value="ECO:0007669"/>
    <property type="project" value="TreeGrafter"/>
</dbReference>
<evidence type="ECO:0000256" key="2">
    <source>
        <dbReference type="ARBA" id="ARBA00022617"/>
    </source>
</evidence>
<evidence type="ECO:0000259" key="9">
    <source>
        <dbReference type="PROSITE" id="PS51007"/>
    </source>
</evidence>
<dbReference type="GO" id="GO:0009055">
    <property type="term" value="F:electron transfer activity"/>
    <property type="evidence" value="ECO:0007669"/>
    <property type="project" value="InterPro"/>
</dbReference>
<keyword evidence="10" id="KW-0575">Peroxidase</keyword>
<keyword evidence="6 7" id="KW-0408">Iron</keyword>
<evidence type="ECO:0000313" key="11">
    <source>
        <dbReference type="Proteomes" id="UP000005090"/>
    </source>
</evidence>
<evidence type="ECO:0000256" key="6">
    <source>
        <dbReference type="ARBA" id="ARBA00023004"/>
    </source>
</evidence>
<dbReference type="GO" id="GO:0046872">
    <property type="term" value="F:metal ion binding"/>
    <property type="evidence" value="ECO:0007669"/>
    <property type="project" value="UniProtKB-KW"/>
</dbReference>
<protein>
    <submittedName>
        <fullName evidence="10">Cytochrome c peroxidase</fullName>
    </submittedName>
</protein>
<evidence type="ECO:0000256" key="1">
    <source>
        <dbReference type="ARBA" id="ARBA00004196"/>
    </source>
</evidence>
<dbReference type="InterPro" id="IPR051395">
    <property type="entry name" value="Cytochrome_c_Peroxidase/MauG"/>
</dbReference>
<dbReference type="SUPFAM" id="SSF46626">
    <property type="entry name" value="Cytochrome c"/>
    <property type="match status" value="2"/>
</dbReference>
<keyword evidence="2 7" id="KW-0349">Heme</keyword>
<accession>H8GJR5</accession>
<dbReference type="RefSeq" id="WP_005375054.1">
    <property type="nucleotide sequence ID" value="NZ_CM001475.1"/>
</dbReference>
<dbReference type="InterPro" id="IPR009056">
    <property type="entry name" value="Cyt_c-like_dom"/>
</dbReference>
<proteinExistence type="predicted"/>
<organism evidence="10 11">
    <name type="scientific">Methylomicrobium album BG8</name>
    <dbReference type="NCBI Taxonomy" id="686340"/>
    <lineage>
        <taxon>Bacteria</taxon>
        <taxon>Pseudomonadati</taxon>
        <taxon>Pseudomonadota</taxon>
        <taxon>Gammaproteobacteria</taxon>
        <taxon>Methylococcales</taxon>
        <taxon>Methylococcaceae</taxon>
        <taxon>Methylomicrobium</taxon>
    </lineage>
</organism>
<keyword evidence="5" id="KW-0560">Oxidoreductase</keyword>
<dbReference type="eggNOG" id="COG1858">
    <property type="taxonomic scope" value="Bacteria"/>
</dbReference>
<dbReference type="Proteomes" id="UP000005090">
    <property type="component" value="Chromosome"/>
</dbReference>
<feature type="domain" description="Cytochrome c" evidence="9">
    <location>
        <begin position="35"/>
        <end position="189"/>
    </location>
</feature>
<dbReference type="InterPro" id="IPR004852">
    <property type="entry name" value="Di-haem_cyt_c_peroxidsae"/>
</dbReference>
<dbReference type="InterPro" id="IPR036909">
    <property type="entry name" value="Cyt_c-like_dom_sf"/>
</dbReference>
<dbReference type="STRING" id="686340.Metal_3965"/>
<evidence type="ECO:0000256" key="4">
    <source>
        <dbReference type="ARBA" id="ARBA00022729"/>
    </source>
</evidence>
<evidence type="ECO:0000256" key="7">
    <source>
        <dbReference type="PROSITE-ProRule" id="PRU00433"/>
    </source>
</evidence>
<dbReference type="PANTHER" id="PTHR30600">
    <property type="entry name" value="CYTOCHROME C PEROXIDASE-RELATED"/>
    <property type="match status" value="1"/>
</dbReference>
<keyword evidence="4 8" id="KW-0732">Signal</keyword>
<reference evidence="10 11" key="1">
    <citation type="journal article" date="2013" name="Genome Announc.">
        <title>Genome Sequence of the Obligate Gammaproteobacterial Methanotroph Methylomicrobium album Strain BG8.</title>
        <authorList>
            <person name="Kits K.D."/>
            <person name="Kalyuzhnaya M.G."/>
            <person name="Klotz M.G."/>
            <person name="Jetten M.S."/>
            <person name="Op den Camp H.J."/>
            <person name="Vuilleumier S."/>
            <person name="Bringel F."/>
            <person name="Dispirito A.A."/>
            <person name="Murrell J.C."/>
            <person name="Bruce D."/>
            <person name="Cheng J.F."/>
            <person name="Copeland A."/>
            <person name="Goodwin L."/>
            <person name="Hauser L."/>
            <person name="Lajus A."/>
            <person name="Land M.L."/>
            <person name="Lapidus A."/>
            <person name="Lucas S."/>
            <person name="Medigue C."/>
            <person name="Pitluck S."/>
            <person name="Woyke T."/>
            <person name="Zeytun A."/>
            <person name="Stein L.Y."/>
        </authorList>
    </citation>
    <scope>NUCLEOTIDE SEQUENCE [LARGE SCALE GENOMIC DNA]</scope>
    <source>
        <strain evidence="10 11">BG8</strain>
    </source>
</reference>
<name>H8GJR5_METAL</name>
<keyword evidence="3 7" id="KW-0479">Metal-binding</keyword>
<dbReference type="GO" id="GO:0020037">
    <property type="term" value="F:heme binding"/>
    <property type="evidence" value="ECO:0007669"/>
    <property type="project" value="InterPro"/>
</dbReference>
<evidence type="ECO:0000313" key="10">
    <source>
        <dbReference type="EMBL" id="EIC31594.1"/>
    </source>
</evidence>